<keyword evidence="2" id="KW-1185">Reference proteome</keyword>
<evidence type="ECO:0000313" key="2">
    <source>
        <dbReference type="Proteomes" id="UP000507962"/>
    </source>
</evidence>
<accession>A0A4U8YHG8</accession>
<dbReference type="AlphaFoldDB" id="A0A4U8YHG8"/>
<dbReference type="Proteomes" id="UP000507962">
    <property type="component" value="Unassembled WGS sequence"/>
</dbReference>
<dbReference type="RefSeq" id="WP_180136676.1">
    <property type="nucleotide sequence ID" value="NZ_CAADHO010000001.1"/>
</dbReference>
<sequence>MTLYRVLQIRTCRRGDWHSHLFEMRNPPGPWHRIDATVPDAEHLLYCLKHAILADPDLIGETLVFDNGALVAKPTNDNARRPCAILSQTFLF</sequence>
<gene>
    <name evidence="1" type="ORF">MSL71_370</name>
</gene>
<evidence type="ECO:0000313" key="1">
    <source>
        <dbReference type="EMBL" id="VFQ42419.1"/>
    </source>
</evidence>
<dbReference type="EMBL" id="CAADHO010000001">
    <property type="protein sequence ID" value="VFQ42419.1"/>
    <property type="molecule type" value="Genomic_DNA"/>
</dbReference>
<proteinExistence type="predicted"/>
<reference evidence="1 2" key="1">
    <citation type="submission" date="2019-03" db="EMBL/GenBank/DDBJ databases">
        <authorList>
            <person name="Nijsse B."/>
        </authorList>
    </citation>
    <scope>NUCLEOTIDE SEQUENCE [LARGE SCALE GENOMIC DNA]</scope>
    <source>
        <strain evidence="1">Desulfoluna butyratoxydans MSL71</strain>
    </source>
</reference>
<name>A0A4U8YHG8_9BACT</name>
<organism evidence="1 2">
    <name type="scientific">Desulfoluna butyratoxydans</name>
    <dbReference type="NCBI Taxonomy" id="231438"/>
    <lineage>
        <taxon>Bacteria</taxon>
        <taxon>Pseudomonadati</taxon>
        <taxon>Thermodesulfobacteriota</taxon>
        <taxon>Desulfobacteria</taxon>
        <taxon>Desulfobacterales</taxon>
        <taxon>Desulfolunaceae</taxon>
        <taxon>Desulfoluna</taxon>
    </lineage>
</organism>
<protein>
    <submittedName>
        <fullName evidence="1">Uncharacterized protein</fullName>
    </submittedName>
</protein>